<evidence type="ECO:0000313" key="2">
    <source>
        <dbReference type="Proteomes" id="UP001626550"/>
    </source>
</evidence>
<sequence length="211" mass="23487">MQDLPAVTEQAFNNCSRLDHLFTLYALLLVLHEQDKSIQLPLKLDHILAPVLFGDRDWVESALRLLGFIVSLDNLGQARVEEEMHLNEADRSLSERLPELELGEESLYWLSCVLKLVGKVVTLGATISSAVPIAQTNMLRAIAQETGYFSAFVRNLLFCSLQAERLEDANAILSAVPQPPPIALVKLLRAEDDLLIGSLLKLLQMEITQSN</sequence>
<reference evidence="1 2" key="1">
    <citation type="submission" date="2024-11" db="EMBL/GenBank/DDBJ databases">
        <title>Adaptive evolution of stress response genes in parasites aligns with host niche diversity.</title>
        <authorList>
            <person name="Hahn C."/>
            <person name="Resl P."/>
        </authorList>
    </citation>
    <scope>NUCLEOTIDE SEQUENCE [LARGE SCALE GENOMIC DNA]</scope>
    <source>
        <strain evidence="1">EGGRZ-B1_66</strain>
        <tissue evidence="1">Body</tissue>
    </source>
</reference>
<protein>
    <submittedName>
        <fullName evidence="1">Uncharacterized protein</fullName>
    </submittedName>
</protein>
<organism evidence="1 2">
    <name type="scientific">Cichlidogyrus casuarinus</name>
    <dbReference type="NCBI Taxonomy" id="1844966"/>
    <lineage>
        <taxon>Eukaryota</taxon>
        <taxon>Metazoa</taxon>
        <taxon>Spiralia</taxon>
        <taxon>Lophotrochozoa</taxon>
        <taxon>Platyhelminthes</taxon>
        <taxon>Monogenea</taxon>
        <taxon>Monopisthocotylea</taxon>
        <taxon>Dactylogyridea</taxon>
        <taxon>Ancyrocephalidae</taxon>
        <taxon>Cichlidogyrus</taxon>
    </lineage>
</organism>
<keyword evidence="2" id="KW-1185">Reference proteome</keyword>
<name>A0ABD2QGN7_9PLAT</name>
<evidence type="ECO:0000313" key="1">
    <source>
        <dbReference type="EMBL" id="KAL3318367.1"/>
    </source>
</evidence>
<comment type="caution">
    <text evidence="1">The sequence shown here is derived from an EMBL/GenBank/DDBJ whole genome shotgun (WGS) entry which is preliminary data.</text>
</comment>
<accession>A0ABD2QGN7</accession>
<proteinExistence type="predicted"/>
<dbReference type="Proteomes" id="UP001626550">
    <property type="component" value="Unassembled WGS sequence"/>
</dbReference>
<gene>
    <name evidence="1" type="ORF">Ciccas_002970</name>
</gene>
<dbReference type="EMBL" id="JBJKFK010000253">
    <property type="protein sequence ID" value="KAL3318367.1"/>
    <property type="molecule type" value="Genomic_DNA"/>
</dbReference>
<dbReference type="AlphaFoldDB" id="A0ABD2QGN7"/>